<gene>
    <name evidence="3" type="ORF">A2159_00105</name>
</gene>
<feature type="domain" description="Nudix hydrolase" evidence="2">
    <location>
        <begin position="17"/>
        <end position="152"/>
    </location>
</feature>
<protein>
    <recommendedName>
        <fullName evidence="2">Nudix hydrolase domain-containing protein</fullName>
    </recommendedName>
</protein>
<dbReference type="Proteomes" id="UP000179219">
    <property type="component" value="Unassembled WGS sequence"/>
</dbReference>
<dbReference type="InterPro" id="IPR051325">
    <property type="entry name" value="Nudix_hydrolase_domain"/>
</dbReference>
<comment type="caution">
    <text evidence="3">The sequence shown here is derived from an EMBL/GenBank/DDBJ whole genome shotgun (WGS) entry which is preliminary data.</text>
</comment>
<keyword evidence="1" id="KW-0378">Hydrolase</keyword>
<dbReference type="AlphaFoldDB" id="A0A1F7X372"/>
<dbReference type="PROSITE" id="PS00893">
    <property type="entry name" value="NUDIX_BOX"/>
    <property type="match status" value="1"/>
</dbReference>
<dbReference type="PANTHER" id="PTHR21340">
    <property type="entry name" value="DIADENOSINE 5,5-P1,P4-TETRAPHOSPHATE PYROPHOSPHOHYDROLASE MUTT"/>
    <property type="match status" value="1"/>
</dbReference>
<dbReference type="Gene3D" id="3.90.79.10">
    <property type="entry name" value="Nucleoside Triphosphate Pyrophosphohydrolase"/>
    <property type="match status" value="1"/>
</dbReference>
<sequence length="160" mass="18526">MKIDESWYLKPKSKNFAKSVSAGGIVVRKEKGRLLIALIGTDYYGDYTLPKGSQKNGEKIETTARREIAEEAGLADLKLICKLGIKERFSFEKTDWKVIHFFLFETKSSRGQQNLQKGEEDLKLSWFDLDNLPPIFWPEQKEVIEESKEKIKSLFSRQFS</sequence>
<dbReference type="GO" id="GO:0004081">
    <property type="term" value="F:bis(5'-nucleosyl)-tetraphosphatase (asymmetrical) activity"/>
    <property type="evidence" value="ECO:0007669"/>
    <property type="project" value="TreeGrafter"/>
</dbReference>
<dbReference type="GO" id="GO:0006754">
    <property type="term" value="P:ATP biosynthetic process"/>
    <property type="evidence" value="ECO:0007669"/>
    <property type="project" value="TreeGrafter"/>
</dbReference>
<dbReference type="InterPro" id="IPR020084">
    <property type="entry name" value="NUDIX_hydrolase_CS"/>
</dbReference>
<evidence type="ECO:0000313" key="3">
    <source>
        <dbReference type="EMBL" id="OGM09540.1"/>
    </source>
</evidence>
<dbReference type="EMBL" id="MGFP01000021">
    <property type="protein sequence ID" value="OGM09540.1"/>
    <property type="molecule type" value="Genomic_DNA"/>
</dbReference>
<reference evidence="3 4" key="1">
    <citation type="journal article" date="2016" name="Nat. Commun.">
        <title>Thousands of microbial genomes shed light on interconnected biogeochemical processes in an aquifer system.</title>
        <authorList>
            <person name="Anantharaman K."/>
            <person name="Brown C.T."/>
            <person name="Hug L.A."/>
            <person name="Sharon I."/>
            <person name="Castelle C.J."/>
            <person name="Probst A.J."/>
            <person name="Thomas B.C."/>
            <person name="Singh A."/>
            <person name="Wilkins M.J."/>
            <person name="Karaoz U."/>
            <person name="Brodie E.L."/>
            <person name="Williams K.H."/>
            <person name="Hubbard S.S."/>
            <person name="Banfield J.F."/>
        </authorList>
    </citation>
    <scope>NUCLEOTIDE SEQUENCE [LARGE SCALE GENOMIC DNA]</scope>
</reference>
<proteinExistence type="predicted"/>
<organism evidence="3 4">
    <name type="scientific">Candidatus Woesebacteria bacterium RBG_13_34_9</name>
    <dbReference type="NCBI Taxonomy" id="1802477"/>
    <lineage>
        <taxon>Bacteria</taxon>
        <taxon>Candidatus Woeseibacteriota</taxon>
    </lineage>
</organism>
<dbReference type="InterPro" id="IPR000086">
    <property type="entry name" value="NUDIX_hydrolase_dom"/>
</dbReference>
<name>A0A1F7X372_9BACT</name>
<dbReference type="PANTHER" id="PTHR21340:SF0">
    <property type="entry name" value="BIS(5'-NUCLEOSYL)-TETRAPHOSPHATASE [ASYMMETRICAL]"/>
    <property type="match status" value="1"/>
</dbReference>
<dbReference type="PROSITE" id="PS51462">
    <property type="entry name" value="NUDIX"/>
    <property type="match status" value="1"/>
</dbReference>
<dbReference type="Pfam" id="PF00293">
    <property type="entry name" value="NUDIX"/>
    <property type="match status" value="1"/>
</dbReference>
<accession>A0A1F7X372</accession>
<dbReference type="SUPFAM" id="SSF55811">
    <property type="entry name" value="Nudix"/>
    <property type="match status" value="1"/>
</dbReference>
<evidence type="ECO:0000259" key="2">
    <source>
        <dbReference type="PROSITE" id="PS51462"/>
    </source>
</evidence>
<evidence type="ECO:0000313" key="4">
    <source>
        <dbReference type="Proteomes" id="UP000179219"/>
    </source>
</evidence>
<evidence type="ECO:0000256" key="1">
    <source>
        <dbReference type="ARBA" id="ARBA00022801"/>
    </source>
</evidence>
<dbReference type="GO" id="GO:0006167">
    <property type="term" value="P:AMP biosynthetic process"/>
    <property type="evidence" value="ECO:0007669"/>
    <property type="project" value="TreeGrafter"/>
</dbReference>
<dbReference type="InterPro" id="IPR015797">
    <property type="entry name" value="NUDIX_hydrolase-like_dom_sf"/>
</dbReference>